<proteinExistence type="predicted"/>
<dbReference type="InterPro" id="IPR001173">
    <property type="entry name" value="Glyco_trans_2-like"/>
</dbReference>
<feature type="domain" description="Glycosyltransferase 2-like" evidence="1">
    <location>
        <begin position="9"/>
        <end position="129"/>
    </location>
</feature>
<dbReference type="AlphaFoldDB" id="A0A8A4TXX3"/>
<evidence type="ECO:0000313" key="2">
    <source>
        <dbReference type="EMBL" id="QTD54058.1"/>
    </source>
</evidence>
<reference evidence="2" key="1">
    <citation type="submission" date="2021-03" db="EMBL/GenBank/DDBJ databases">
        <title>Acanthopleuribacteraceae sp. M133.</title>
        <authorList>
            <person name="Wang G."/>
        </authorList>
    </citation>
    <scope>NUCLEOTIDE SEQUENCE</scope>
    <source>
        <strain evidence="2">M133</strain>
    </source>
</reference>
<dbReference type="RefSeq" id="WP_237384158.1">
    <property type="nucleotide sequence ID" value="NZ_CP071793.1"/>
</dbReference>
<sequence>MTTPTFTFAIVNWNTRDLLRQCLDSIRAHGAHYDIQILVADNASSDGSAEMVEGSYPEVTLVRNPGNLGFAKGHAPLFELSRGRYHVLVNSDVRLHPGCLERIEERMERDPDIGVLGPRTIGPDGQVQPGCRRFPSLAFQFREALGINRLFPRHPWWNAYKMGDFDHGHSRDVDQIMGSFFVIRDSLVRNIGGLDTSFFMYYEEVDYCLRAKRAGFRVFFEAGAEVYHEGGASAAKVKVQTIRRIMRSMRHYYRKNHGGWTWLPLTLILSLDSATHVAYALARRQQPLTTFKAYWLAWWDVVLFRPADF</sequence>
<dbReference type="InterPro" id="IPR029044">
    <property type="entry name" value="Nucleotide-diphossugar_trans"/>
</dbReference>
<gene>
    <name evidence="2" type="ORF">J3U87_16555</name>
</gene>
<evidence type="ECO:0000259" key="1">
    <source>
        <dbReference type="Pfam" id="PF00535"/>
    </source>
</evidence>
<protein>
    <submittedName>
        <fullName evidence="2">Glycosyltransferase family 2 protein</fullName>
    </submittedName>
</protein>
<evidence type="ECO:0000313" key="3">
    <source>
        <dbReference type="Proteomes" id="UP000663929"/>
    </source>
</evidence>
<dbReference type="Gene3D" id="3.90.550.10">
    <property type="entry name" value="Spore Coat Polysaccharide Biosynthesis Protein SpsA, Chain A"/>
    <property type="match status" value="1"/>
</dbReference>
<accession>A0A8A4TXX3</accession>
<keyword evidence="3" id="KW-1185">Reference proteome</keyword>
<dbReference type="KEGG" id="scor:J3U87_16555"/>
<organism evidence="2 3">
    <name type="scientific">Sulfidibacter corallicola</name>
    <dbReference type="NCBI Taxonomy" id="2818388"/>
    <lineage>
        <taxon>Bacteria</taxon>
        <taxon>Pseudomonadati</taxon>
        <taxon>Acidobacteriota</taxon>
        <taxon>Holophagae</taxon>
        <taxon>Acanthopleuribacterales</taxon>
        <taxon>Acanthopleuribacteraceae</taxon>
        <taxon>Sulfidibacter</taxon>
    </lineage>
</organism>
<dbReference type="PANTHER" id="PTHR43179">
    <property type="entry name" value="RHAMNOSYLTRANSFERASE WBBL"/>
    <property type="match status" value="1"/>
</dbReference>
<dbReference type="EMBL" id="CP071793">
    <property type="protein sequence ID" value="QTD54058.1"/>
    <property type="molecule type" value="Genomic_DNA"/>
</dbReference>
<dbReference type="CDD" id="cd04186">
    <property type="entry name" value="GT_2_like_c"/>
    <property type="match status" value="1"/>
</dbReference>
<dbReference type="Pfam" id="PF00535">
    <property type="entry name" value="Glycos_transf_2"/>
    <property type="match status" value="1"/>
</dbReference>
<dbReference type="PANTHER" id="PTHR43179:SF7">
    <property type="entry name" value="RHAMNOSYLTRANSFERASE WBBL"/>
    <property type="match status" value="1"/>
</dbReference>
<name>A0A8A4TXX3_SULCO</name>
<dbReference type="Proteomes" id="UP000663929">
    <property type="component" value="Chromosome"/>
</dbReference>
<dbReference type="SUPFAM" id="SSF53448">
    <property type="entry name" value="Nucleotide-diphospho-sugar transferases"/>
    <property type="match status" value="1"/>
</dbReference>